<keyword evidence="2" id="KW-0808">Transferase</keyword>
<dbReference type="Gene3D" id="3.30.200.20">
    <property type="entry name" value="Phosphorylase Kinase, domain 1"/>
    <property type="match status" value="1"/>
</dbReference>
<gene>
    <name evidence="2" type="ORF">SAMN05443507_12439</name>
</gene>
<dbReference type="Proteomes" id="UP000184016">
    <property type="component" value="Unassembled WGS sequence"/>
</dbReference>
<dbReference type="AlphaFoldDB" id="A0A1M6VUR4"/>
<dbReference type="EMBL" id="FRAF01000024">
    <property type="protein sequence ID" value="SHK85171.1"/>
    <property type="molecule type" value="Genomic_DNA"/>
</dbReference>
<name>A0A1M6VUR4_9BACL</name>
<dbReference type="Gene3D" id="3.90.1200.10">
    <property type="match status" value="1"/>
</dbReference>
<dbReference type="STRING" id="1830138.SAMN05443507_12439"/>
<feature type="domain" description="Aminoglycoside phosphotransferase" evidence="1">
    <location>
        <begin position="33"/>
        <end position="252"/>
    </location>
</feature>
<dbReference type="PANTHER" id="PTHR21310">
    <property type="entry name" value="AMINOGLYCOSIDE PHOSPHOTRANSFERASE-RELATED-RELATED"/>
    <property type="match status" value="1"/>
</dbReference>
<evidence type="ECO:0000313" key="3">
    <source>
        <dbReference type="Proteomes" id="UP000184016"/>
    </source>
</evidence>
<dbReference type="GO" id="GO:0016740">
    <property type="term" value="F:transferase activity"/>
    <property type="evidence" value="ECO:0007669"/>
    <property type="project" value="UniProtKB-KW"/>
</dbReference>
<evidence type="ECO:0000313" key="2">
    <source>
        <dbReference type="EMBL" id="SHK85171.1"/>
    </source>
</evidence>
<evidence type="ECO:0000259" key="1">
    <source>
        <dbReference type="Pfam" id="PF01636"/>
    </source>
</evidence>
<protein>
    <submittedName>
        <fullName evidence="2">Phosphotransferase enzyme family protein</fullName>
    </submittedName>
</protein>
<dbReference type="InterPro" id="IPR051678">
    <property type="entry name" value="AGP_Transferase"/>
</dbReference>
<dbReference type="SUPFAM" id="SSF56112">
    <property type="entry name" value="Protein kinase-like (PK-like)"/>
    <property type="match status" value="1"/>
</dbReference>
<dbReference type="Pfam" id="PF01636">
    <property type="entry name" value="APH"/>
    <property type="match status" value="1"/>
</dbReference>
<reference evidence="3" key="1">
    <citation type="submission" date="2016-11" db="EMBL/GenBank/DDBJ databases">
        <authorList>
            <person name="Varghese N."/>
            <person name="Submissions S."/>
        </authorList>
    </citation>
    <scope>NUCLEOTIDE SEQUENCE [LARGE SCALE GENOMIC DNA]</scope>
    <source>
        <strain evidence="3">USBA-503</strain>
    </source>
</reference>
<dbReference type="OrthoDB" id="334783at2"/>
<dbReference type="RefSeq" id="WP_072874965.1">
    <property type="nucleotide sequence ID" value="NZ_FRAF01000024.1"/>
</dbReference>
<proteinExistence type="predicted"/>
<accession>A0A1M6VUR4</accession>
<dbReference type="InterPro" id="IPR011009">
    <property type="entry name" value="Kinase-like_dom_sf"/>
</dbReference>
<dbReference type="InterPro" id="IPR002575">
    <property type="entry name" value="Aminoglycoside_PTrfase"/>
</dbReference>
<organism evidence="2 3">
    <name type="scientific">Alicyclobacillus tolerans</name>
    <dbReference type="NCBI Taxonomy" id="90970"/>
    <lineage>
        <taxon>Bacteria</taxon>
        <taxon>Bacillati</taxon>
        <taxon>Bacillota</taxon>
        <taxon>Bacilli</taxon>
        <taxon>Bacillales</taxon>
        <taxon>Alicyclobacillaceae</taxon>
        <taxon>Alicyclobacillus</taxon>
    </lineage>
</organism>
<keyword evidence="3" id="KW-1185">Reference proteome</keyword>
<sequence>MDELTDYDKFEQVVTRLDPGSRLLHMWMLKGGISAQVSALEILCSNGKTKRVVVRQYGDMDVNQNPQVASNEFKLLQLLRSAGLPTPQSYFFDESSEIFPQPYVVIEFMEGQNGIDYIPPDVPTMMSKLAECLSKIHKVQYPKQHESFLRKQIDVLGKLLAGRPVILDETMEEGRIRDTLELCWTSLQENQEVVLHGDFWIGNTLWREGELVAVIDWEDAAFGDPLADLANARLEVLWAFGTDAMHEFTRQYQFRMPSIDFTNLPYWDLCAALRPIAKLSDWGLDEMREKQMRDRLRWFVSQAFHTLSLLN</sequence>